<evidence type="ECO:0000313" key="3">
    <source>
        <dbReference type="Proteomes" id="UP000486602"/>
    </source>
</evidence>
<dbReference type="Proteomes" id="UP000486602">
    <property type="component" value="Unassembled WGS sequence"/>
</dbReference>
<accession>A0A7K3WN75</accession>
<name>A0A7K3WN75_9FLAO</name>
<dbReference type="Gene3D" id="2.80.10.50">
    <property type="match status" value="1"/>
</dbReference>
<organism evidence="2 3">
    <name type="scientific">Cryomorpha ignava</name>
    <dbReference type="NCBI Taxonomy" id="101383"/>
    <lineage>
        <taxon>Bacteria</taxon>
        <taxon>Pseudomonadati</taxon>
        <taxon>Bacteroidota</taxon>
        <taxon>Flavobacteriia</taxon>
        <taxon>Flavobacteriales</taxon>
        <taxon>Cryomorphaceae</taxon>
        <taxon>Cryomorpha</taxon>
    </lineage>
</organism>
<comment type="caution">
    <text evidence="2">The sequence shown here is derived from an EMBL/GenBank/DDBJ whole genome shotgun (WGS) entry which is preliminary data.</text>
</comment>
<dbReference type="EMBL" id="JAAGVY010000006">
    <property type="protein sequence ID" value="NEN22944.1"/>
    <property type="molecule type" value="Genomic_DNA"/>
</dbReference>
<keyword evidence="1" id="KW-0732">Signal</keyword>
<protein>
    <submittedName>
        <fullName evidence="2">Uncharacterized protein</fullName>
    </submittedName>
</protein>
<gene>
    <name evidence="2" type="ORF">G3O08_05455</name>
</gene>
<keyword evidence="3" id="KW-1185">Reference proteome</keyword>
<dbReference type="Pfam" id="PF17164">
    <property type="entry name" value="DUF5122"/>
    <property type="match status" value="2"/>
</dbReference>
<dbReference type="RefSeq" id="WP_163283682.1">
    <property type="nucleotide sequence ID" value="NZ_JAAGVY010000006.1"/>
</dbReference>
<sequence length="407" mass="45085">MRKLILVFITIITCAGTLPAQVIDYTIDPTFNSGILFNRGKVYDLMVTSQNDYMVMGWFLGYDSPIEVGSLITNTGQLIEPNMVGGSHIIEYQNFLLQYNLQLRMLDFNGIQTPFRFEFAKNSYSGPLSDYVYDAMVTPDENILAAGRFFTDSTLLGTSQSHLALRQLCMVDSTGAPVPDFPMLRCNQPVDATIRTLHKLSTGEYIISGHFAEVEGHTSHKIAKLNADFSVNTEFTSPFGSEGYLSWVQFVDSQDRLWVTKSLETDLIGYPNYSSRLVRLFQDGSVDESFQANVFITYLGNDINNPTSPTATSPIAIIEDSDGTFILAGYFLEVNGLTYKRLMKIRDNGQIVPNTFGGMGADEAVWDDWWEPAVGPIAGTGINKVLKLPDGKLLVGGQFSSFGGEPY</sequence>
<evidence type="ECO:0000313" key="2">
    <source>
        <dbReference type="EMBL" id="NEN22944.1"/>
    </source>
</evidence>
<evidence type="ECO:0000256" key="1">
    <source>
        <dbReference type="SAM" id="SignalP"/>
    </source>
</evidence>
<feature type="chain" id="PRO_5029449913" evidence="1">
    <location>
        <begin position="21"/>
        <end position="407"/>
    </location>
</feature>
<feature type="non-terminal residue" evidence="2">
    <location>
        <position position="407"/>
    </location>
</feature>
<reference evidence="2 3" key="1">
    <citation type="submission" date="2020-02" db="EMBL/GenBank/DDBJ databases">
        <title>Out from the shadows clarifying the taxonomy of the family Cryomorphaceae and related taxa by utilizing the GTDB taxonomic framework.</title>
        <authorList>
            <person name="Bowman J.P."/>
        </authorList>
    </citation>
    <scope>NUCLEOTIDE SEQUENCE [LARGE SCALE GENOMIC DNA]</scope>
    <source>
        <strain evidence="2 3">QSSC 1-22</strain>
    </source>
</reference>
<feature type="signal peptide" evidence="1">
    <location>
        <begin position="1"/>
        <end position="20"/>
    </location>
</feature>
<proteinExistence type="predicted"/>
<dbReference type="AlphaFoldDB" id="A0A7K3WN75"/>
<dbReference type="InterPro" id="IPR013431">
    <property type="entry name" value="Delta_60_rpt"/>
</dbReference>